<dbReference type="GO" id="GO:0051787">
    <property type="term" value="F:misfolded protein binding"/>
    <property type="evidence" value="ECO:0007669"/>
    <property type="project" value="TreeGrafter"/>
</dbReference>
<dbReference type="InterPro" id="IPR018253">
    <property type="entry name" value="DnaJ_domain_CS"/>
</dbReference>
<dbReference type="PROSITE" id="PS00636">
    <property type="entry name" value="DNAJ_1"/>
    <property type="match status" value="1"/>
</dbReference>
<dbReference type="SUPFAM" id="SSF46565">
    <property type="entry name" value="Chaperone J-domain"/>
    <property type="match status" value="1"/>
</dbReference>
<dbReference type="GO" id="GO:0005783">
    <property type="term" value="C:endoplasmic reticulum"/>
    <property type="evidence" value="ECO:0007669"/>
    <property type="project" value="TreeGrafter"/>
</dbReference>
<dbReference type="AlphaFoldDB" id="A0A6C0D956"/>
<evidence type="ECO:0000313" key="3">
    <source>
        <dbReference type="EMBL" id="QHT13348.1"/>
    </source>
</evidence>
<dbReference type="GO" id="GO:0036503">
    <property type="term" value="P:ERAD pathway"/>
    <property type="evidence" value="ECO:0007669"/>
    <property type="project" value="TreeGrafter"/>
</dbReference>
<accession>A0A6C0D956</accession>
<organism evidence="3">
    <name type="scientific">viral metagenome</name>
    <dbReference type="NCBI Taxonomy" id="1070528"/>
    <lineage>
        <taxon>unclassified sequences</taxon>
        <taxon>metagenomes</taxon>
        <taxon>organismal metagenomes</taxon>
    </lineage>
</organism>
<dbReference type="PANTHER" id="PTHR44360">
    <property type="entry name" value="DNAJ HOMOLOG SUBFAMILY B MEMBER 9"/>
    <property type="match status" value="1"/>
</dbReference>
<dbReference type="PROSITE" id="PS50076">
    <property type="entry name" value="DNAJ_2"/>
    <property type="match status" value="1"/>
</dbReference>
<dbReference type="InterPro" id="IPR036869">
    <property type="entry name" value="J_dom_sf"/>
</dbReference>
<dbReference type="SMART" id="SM00271">
    <property type="entry name" value="DnaJ"/>
    <property type="match status" value="1"/>
</dbReference>
<sequence>MNLYEILEIKTNATEKEIKKAYHRLALVYHPDKNKDPKSTEKFQNIQTAYQILIDPKTRADYCKLNRVEQNNFVDLLQKIFKDSLVLEELKHFGITFDKNDWTYLENNFKNLFEALNFKEILTLFRQGKFPKKKIDVNLTLSDTDNEEFTDLNSESYYYLPVYYQKINKLDINLNLNITLNDLIENNKRKIKIKRNIDGEIIYNTFIFNLDKPYIVFPNGGDTEDVDSGNLIIKLNLPTTFYWHENMIIVEQNMSLYEMIYGLDIKIQTGDDKIVIPKWVPSRDGFFIDINQIKIKNYVLTVKLVLNYNHTEEKEKVLQEYFS</sequence>
<dbReference type="CDD" id="cd06257">
    <property type="entry name" value="DnaJ"/>
    <property type="match status" value="1"/>
</dbReference>
<evidence type="ECO:0000259" key="2">
    <source>
        <dbReference type="PROSITE" id="PS50076"/>
    </source>
</evidence>
<dbReference type="PANTHER" id="PTHR44360:SF1">
    <property type="entry name" value="DNAJ HOMOLOG SUBFAMILY B MEMBER 9"/>
    <property type="match status" value="1"/>
</dbReference>
<name>A0A6C0D956_9ZZZZ</name>
<evidence type="ECO:0000256" key="1">
    <source>
        <dbReference type="ARBA" id="ARBA00023186"/>
    </source>
</evidence>
<keyword evidence="1" id="KW-0143">Chaperone</keyword>
<dbReference type="EMBL" id="MN739566">
    <property type="protein sequence ID" value="QHT13348.1"/>
    <property type="molecule type" value="Genomic_DNA"/>
</dbReference>
<proteinExistence type="predicted"/>
<dbReference type="Pfam" id="PF00226">
    <property type="entry name" value="DnaJ"/>
    <property type="match status" value="1"/>
</dbReference>
<dbReference type="PRINTS" id="PR00625">
    <property type="entry name" value="JDOMAIN"/>
</dbReference>
<protein>
    <recommendedName>
        <fullName evidence="2">J domain-containing protein</fullName>
    </recommendedName>
</protein>
<dbReference type="InterPro" id="IPR051948">
    <property type="entry name" value="Hsp70_co-chaperone_J-domain"/>
</dbReference>
<feature type="domain" description="J" evidence="2">
    <location>
        <begin position="2"/>
        <end position="66"/>
    </location>
</feature>
<dbReference type="GO" id="GO:0051087">
    <property type="term" value="F:protein-folding chaperone binding"/>
    <property type="evidence" value="ECO:0007669"/>
    <property type="project" value="TreeGrafter"/>
</dbReference>
<reference evidence="3" key="1">
    <citation type="journal article" date="2020" name="Nature">
        <title>Giant virus diversity and host interactions through global metagenomics.</title>
        <authorList>
            <person name="Schulz F."/>
            <person name="Roux S."/>
            <person name="Paez-Espino D."/>
            <person name="Jungbluth S."/>
            <person name="Walsh D.A."/>
            <person name="Denef V.J."/>
            <person name="McMahon K.D."/>
            <person name="Konstantinidis K.T."/>
            <person name="Eloe-Fadrosh E.A."/>
            <person name="Kyrpides N.C."/>
            <person name="Woyke T."/>
        </authorList>
    </citation>
    <scope>NUCLEOTIDE SEQUENCE</scope>
    <source>
        <strain evidence="3">GVMAG-M-3300023174-131</strain>
    </source>
</reference>
<dbReference type="InterPro" id="IPR001623">
    <property type="entry name" value="DnaJ_domain"/>
</dbReference>
<dbReference type="Gene3D" id="1.10.287.110">
    <property type="entry name" value="DnaJ domain"/>
    <property type="match status" value="1"/>
</dbReference>